<dbReference type="EMBL" id="CP094970">
    <property type="protein sequence ID" value="UYM07151.1"/>
    <property type="molecule type" value="Genomic_DNA"/>
</dbReference>
<dbReference type="KEGG" id="sgrg:L0C25_08755"/>
<feature type="transmembrane region" description="Helical" evidence="1">
    <location>
        <begin position="100"/>
        <end position="121"/>
    </location>
</feature>
<evidence type="ECO:0000313" key="3">
    <source>
        <dbReference type="Proteomes" id="UP001164390"/>
    </source>
</evidence>
<dbReference type="Pfam" id="PF04020">
    <property type="entry name" value="Phage_holin_4_2"/>
    <property type="match status" value="1"/>
</dbReference>
<name>A0AA46YN60_9ACTN</name>
<keyword evidence="1" id="KW-1133">Transmembrane helix</keyword>
<feature type="transmembrane region" description="Helical" evidence="1">
    <location>
        <begin position="64"/>
        <end position="88"/>
    </location>
</feature>
<protein>
    <submittedName>
        <fullName evidence="2">Phage holin family protein</fullName>
    </submittedName>
</protein>
<evidence type="ECO:0000256" key="1">
    <source>
        <dbReference type="SAM" id="Phobius"/>
    </source>
</evidence>
<keyword evidence="1" id="KW-0812">Transmembrane</keyword>
<sequence length="125" mass="13276">MTRLIASWIFSAGAIAVAAWLFDDISIGGAERSDEILTLAIVAAVFALINTFVAPVIKLLSLPFIIVTLGLMLIVINALLLMLTANIADWVGADFVVDGFWTAVWGSIVISIVNAVLNAIFDVAD</sequence>
<accession>A0AA46YN60</accession>
<dbReference type="Proteomes" id="UP001164390">
    <property type="component" value="Chromosome"/>
</dbReference>
<proteinExistence type="predicted"/>
<reference evidence="2" key="1">
    <citation type="submission" date="2022-01" db="EMBL/GenBank/DDBJ databases">
        <title>Nocardioidaceae gen. sp. A5X3R13.</title>
        <authorList>
            <person name="Lopez Marin M.A."/>
            <person name="Uhlik O."/>
        </authorList>
    </citation>
    <scope>NUCLEOTIDE SEQUENCE</scope>
    <source>
        <strain evidence="2">A5X3R13</strain>
    </source>
</reference>
<organism evidence="2 3">
    <name type="scientific">Solicola gregarius</name>
    <dbReference type="NCBI Taxonomy" id="2908642"/>
    <lineage>
        <taxon>Bacteria</taxon>
        <taxon>Bacillati</taxon>
        <taxon>Actinomycetota</taxon>
        <taxon>Actinomycetes</taxon>
        <taxon>Propionibacteriales</taxon>
        <taxon>Nocardioidaceae</taxon>
        <taxon>Solicola</taxon>
    </lineage>
</organism>
<dbReference type="PANTHER" id="PTHR37309:SF1">
    <property type="entry name" value="SLR0284 PROTEIN"/>
    <property type="match status" value="1"/>
</dbReference>
<dbReference type="InterPro" id="IPR007165">
    <property type="entry name" value="Phage_holin_4_2"/>
</dbReference>
<keyword evidence="1" id="KW-0472">Membrane</keyword>
<dbReference type="PANTHER" id="PTHR37309">
    <property type="entry name" value="SLR0284 PROTEIN"/>
    <property type="match status" value="1"/>
</dbReference>
<evidence type="ECO:0000313" key="2">
    <source>
        <dbReference type="EMBL" id="UYM07151.1"/>
    </source>
</evidence>
<feature type="transmembrane region" description="Helical" evidence="1">
    <location>
        <begin position="35"/>
        <end position="57"/>
    </location>
</feature>
<gene>
    <name evidence="2" type="ORF">L0C25_08755</name>
</gene>
<keyword evidence="3" id="KW-1185">Reference proteome</keyword>
<dbReference type="RefSeq" id="WP_271636096.1">
    <property type="nucleotide sequence ID" value="NZ_CP094970.1"/>
</dbReference>
<dbReference type="AlphaFoldDB" id="A0AA46YN60"/>